<evidence type="ECO:0000256" key="6">
    <source>
        <dbReference type="ARBA" id="ARBA00047473"/>
    </source>
</evidence>
<dbReference type="SUPFAM" id="SSF51735">
    <property type="entry name" value="NAD(P)-binding Rossmann-fold domains"/>
    <property type="match status" value="1"/>
</dbReference>
<dbReference type="SUPFAM" id="SSF48179">
    <property type="entry name" value="6-phosphogluconate dehydrogenase C-terminal domain-like"/>
    <property type="match status" value="1"/>
</dbReference>
<dbReference type="PIRSF" id="PIRSF000124">
    <property type="entry name" value="UDPglc_GDPman_dh"/>
    <property type="match status" value="1"/>
</dbReference>
<feature type="binding site" evidence="10">
    <location>
        <position position="186"/>
    </location>
    <ligand>
        <name>NAD(+)</name>
        <dbReference type="ChEBI" id="CHEBI:57540"/>
    </ligand>
</feature>
<evidence type="ECO:0000313" key="13">
    <source>
        <dbReference type="Proteomes" id="UP000049983"/>
    </source>
</evidence>
<evidence type="ECO:0000256" key="4">
    <source>
        <dbReference type="ARBA" id="ARBA00023002"/>
    </source>
</evidence>
<dbReference type="InterPro" id="IPR008927">
    <property type="entry name" value="6-PGluconate_DH-like_C_sf"/>
</dbReference>
<dbReference type="STRING" id="311410.LA5095_00920"/>
<feature type="binding site" evidence="9">
    <location>
        <begin position="282"/>
        <end position="286"/>
    </location>
    <ligand>
        <name>substrate</name>
    </ligand>
</feature>
<dbReference type="SMART" id="SM00984">
    <property type="entry name" value="UDPG_MGDP_dh_C"/>
    <property type="match status" value="1"/>
</dbReference>
<dbReference type="InterPro" id="IPR036220">
    <property type="entry name" value="UDP-Glc/GDP-Man_DH_C_sf"/>
</dbReference>
<feature type="binding site" evidence="10">
    <location>
        <position position="55"/>
    </location>
    <ligand>
        <name>NAD(+)</name>
        <dbReference type="ChEBI" id="CHEBI:57540"/>
    </ligand>
</feature>
<dbReference type="InterPro" id="IPR028357">
    <property type="entry name" value="UDPglc_DH_bac"/>
</dbReference>
<keyword evidence="4 7" id="KW-0560">Oxidoreductase</keyword>
<evidence type="ECO:0000256" key="10">
    <source>
        <dbReference type="PIRSR" id="PIRSR500134-3"/>
    </source>
</evidence>
<dbReference type="NCBIfam" id="TIGR03026">
    <property type="entry name" value="NDP-sugDHase"/>
    <property type="match status" value="1"/>
</dbReference>
<protein>
    <recommendedName>
        <fullName evidence="3 7">UDP-glucose 6-dehydrogenase</fullName>
        <ecNumber evidence="3 7">1.1.1.22</ecNumber>
    </recommendedName>
</protein>
<dbReference type="InterPro" id="IPR036291">
    <property type="entry name" value="NAD(P)-bd_dom_sf"/>
</dbReference>
<dbReference type="AlphaFoldDB" id="A0A0M6ZVB0"/>
<dbReference type="GO" id="GO:0000271">
    <property type="term" value="P:polysaccharide biosynthetic process"/>
    <property type="evidence" value="ECO:0007669"/>
    <property type="project" value="InterPro"/>
</dbReference>
<feature type="binding site" evidence="10">
    <location>
        <position position="60"/>
    </location>
    <ligand>
        <name>NAD(+)</name>
        <dbReference type="ChEBI" id="CHEBI:57540"/>
    </ligand>
</feature>
<evidence type="ECO:0000256" key="9">
    <source>
        <dbReference type="PIRSR" id="PIRSR500134-2"/>
    </source>
</evidence>
<dbReference type="SUPFAM" id="SSF52413">
    <property type="entry name" value="UDP-glucose/GDP-mannose dehydrogenase C-terminal domain"/>
    <property type="match status" value="1"/>
</dbReference>
<dbReference type="InterPro" id="IPR001732">
    <property type="entry name" value="UDP-Glc/GDP-Man_DH_N"/>
</dbReference>
<dbReference type="InterPro" id="IPR017476">
    <property type="entry name" value="UDP-Glc/GDP-Man"/>
</dbReference>
<dbReference type="GO" id="GO:0051287">
    <property type="term" value="F:NAD binding"/>
    <property type="evidence" value="ECO:0007669"/>
    <property type="project" value="InterPro"/>
</dbReference>
<dbReference type="GO" id="GO:0006065">
    <property type="term" value="P:UDP-glucuronate biosynthetic process"/>
    <property type="evidence" value="ECO:0007669"/>
    <property type="project" value="UniProtKB-UniPathway"/>
</dbReference>
<evidence type="ECO:0000256" key="3">
    <source>
        <dbReference type="ARBA" id="ARBA00012954"/>
    </source>
</evidence>
<dbReference type="Pfam" id="PF03720">
    <property type="entry name" value="UDPG_MGDP_dh_C"/>
    <property type="match status" value="1"/>
</dbReference>
<evidence type="ECO:0000256" key="8">
    <source>
        <dbReference type="PIRSR" id="PIRSR500134-1"/>
    </source>
</evidence>
<evidence type="ECO:0000256" key="5">
    <source>
        <dbReference type="ARBA" id="ARBA00023027"/>
    </source>
</evidence>
<dbReference type="GO" id="GO:0003979">
    <property type="term" value="F:UDP-glucose 6-dehydrogenase activity"/>
    <property type="evidence" value="ECO:0007669"/>
    <property type="project" value="UniProtKB-EC"/>
</dbReference>
<feature type="binding site" evidence="10">
    <location>
        <position position="356"/>
    </location>
    <ligand>
        <name>NAD(+)</name>
        <dbReference type="ChEBI" id="CHEBI:57540"/>
    </ligand>
</feature>
<dbReference type="PIRSF" id="PIRSF500134">
    <property type="entry name" value="UDPglc_DH_bac"/>
    <property type="match status" value="1"/>
</dbReference>
<evidence type="ECO:0000256" key="1">
    <source>
        <dbReference type="ARBA" id="ARBA00004701"/>
    </source>
</evidence>
<feature type="binding site" evidence="9">
    <location>
        <position position="349"/>
    </location>
    <ligand>
        <name>substrate</name>
    </ligand>
</feature>
<keyword evidence="5 7" id="KW-0520">NAD</keyword>
<feature type="binding site" evidence="9">
    <location>
        <position position="290"/>
    </location>
    <ligand>
        <name>substrate</name>
    </ligand>
</feature>
<dbReference type="UniPathway" id="UPA00038">
    <property type="reaction ID" value="UER00491"/>
</dbReference>
<comment type="similarity">
    <text evidence="2 7">Belongs to the UDP-glucose/GDP-mannose dehydrogenase family.</text>
</comment>
<feature type="binding site" evidence="9">
    <location>
        <position position="235"/>
    </location>
    <ligand>
        <name>substrate</name>
    </ligand>
</feature>
<feature type="domain" description="UDP-glucose/GDP-mannose dehydrogenase C-terminal" evidence="11">
    <location>
        <begin position="342"/>
        <end position="457"/>
    </location>
</feature>
<sequence length="469" mass="50638">MNMFVGRLDTAQKLDSVSLRLVEQKKAISVVGLGYVGAVSLACLSDLGHRVVGTDIDNQKVDSIAWGQSPIHEDRLGELLSKGVAEDLLHATTNLERAVLETDVTFVSVGTPTSEDGGCDTRAIEAVARGIGEALAKKDGFHIVVLRCSVPPGTTLDIMKPVLEQYSNKVAGKDFGICFNPEFLREGTAIADFHAPPKTVIGVSDQKTADVLAEIYAPVDESPIVTTVEVAELVKYVDNVWHATKVCFANEVGRLCKPMGIDSHAVMDIFVQDTKLNLSPYYLKPGFAFGGSCLPKEVRAVTHLAEKLGVATPLMDSLTPSNEKQIDQAIGMIRETGAKKVAVLGVAFKPGTDDLRESPALELISELQRDGIEVVAYDPAIQPGPHIAQQFEYMRYAAPHLQEVVDGLAGFMKSTPKSAIRDADAIIVTQKLPELRSVLRSKKEEATVVDLVRISAEVPNSSHYIGIGW</sequence>
<evidence type="ECO:0000313" key="12">
    <source>
        <dbReference type="EMBL" id="CTQ74465.1"/>
    </source>
</evidence>
<keyword evidence="13" id="KW-1185">Reference proteome</keyword>
<feature type="binding site" evidence="10">
    <location>
        <position position="296"/>
    </location>
    <ligand>
        <name>NAD(+)</name>
        <dbReference type="ChEBI" id="CHEBI:57540"/>
    </ligand>
</feature>
<dbReference type="Gene3D" id="1.20.5.170">
    <property type="match status" value="1"/>
</dbReference>
<dbReference type="EC" id="1.1.1.22" evidence="3 7"/>
<gene>
    <name evidence="12" type="primary">algD</name>
    <name evidence="12" type="ORF">LA5096_04058</name>
</gene>
<proteinExistence type="inferred from homology"/>
<dbReference type="Pfam" id="PF00984">
    <property type="entry name" value="UDPG_MGDP_dh"/>
    <property type="match status" value="1"/>
</dbReference>
<dbReference type="RefSeq" id="WP_055112293.1">
    <property type="nucleotide sequence ID" value="NZ_CANMGD010000004.1"/>
</dbReference>
<reference evidence="13" key="1">
    <citation type="submission" date="2015-07" db="EMBL/GenBank/DDBJ databases">
        <authorList>
            <person name="Rodrigo-Torres Lidia"/>
            <person name="Arahal R.David."/>
        </authorList>
    </citation>
    <scope>NUCLEOTIDE SEQUENCE [LARGE SCALE GENOMIC DNA]</scope>
    <source>
        <strain evidence="13">CECT 5096</strain>
    </source>
</reference>
<evidence type="ECO:0000259" key="11">
    <source>
        <dbReference type="SMART" id="SM00984"/>
    </source>
</evidence>
<name>A0A0M6ZVB0_9HYPH</name>
<feature type="binding site" evidence="9">
    <location>
        <begin position="183"/>
        <end position="186"/>
    </location>
    <ligand>
        <name>substrate</name>
    </ligand>
</feature>
<accession>A0A0M6ZVB0</accession>
<dbReference type="InterPro" id="IPR014027">
    <property type="entry name" value="UDP-Glc/GDP-Man_DH_C"/>
</dbReference>
<dbReference type="EMBL" id="CXWC01000011">
    <property type="protein sequence ID" value="CTQ74465.1"/>
    <property type="molecule type" value="Genomic_DNA"/>
</dbReference>
<feature type="binding site" evidence="10">
    <location>
        <position position="111"/>
    </location>
    <ligand>
        <name>NAD(+)</name>
        <dbReference type="ChEBI" id="CHEBI:57540"/>
    </ligand>
</feature>
<feature type="active site" description="Nucleophile" evidence="8">
    <location>
        <position position="293"/>
    </location>
</feature>
<dbReference type="Pfam" id="PF03721">
    <property type="entry name" value="UDPG_MGDP_dh_N"/>
    <property type="match status" value="1"/>
</dbReference>
<comment type="pathway">
    <text evidence="1">Nucleotide-sugar biosynthesis; UDP-alpha-D-glucuronate biosynthesis; UDP-alpha-D-glucuronate from UDP-alpha-D-glucose: step 1/1.</text>
</comment>
<dbReference type="Gene3D" id="3.40.50.720">
    <property type="entry name" value="NAD(P)-binding Rossmann-like Domain"/>
    <property type="match status" value="2"/>
</dbReference>
<evidence type="ECO:0000256" key="7">
    <source>
        <dbReference type="PIRNR" id="PIRNR000124"/>
    </source>
</evidence>
<dbReference type="PANTHER" id="PTHR43750">
    <property type="entry name" value="UDP-GLUCOSE 6-DEHYDROGENASE TUAD"/>
    <property type="match status" value="1"/>
</dbReference>
<organism evidence="12 13">
    <name type="scientific">Roseibium album</name>
    <dbReference type="NCBI Taxonomy" id="311410"/>
    <lineage>
        <taxon>Bacteria</taxon>
        <taxon>Pseudomonadati</taxon>
        <taxon>Pseudomonadota</taxon>
        <taxon>Alphaproteobacteria</taxon>
        <taxon>Hyphomicrobiales</taxon>
        <taxon>Stappiaceae</taxon>
        <taxon>Roseibium</taxon>
    </lineage>
</organism>
<dbReference type="GeneID" id="97671376"/>
<comment type="catalytic activity">
    <reaction evidence="6 7">
        <text>UDP-alpha-D-glucose + 2 NAD(+) + H2O = UDP-alpha-D-glucuronate + 2 NADH + 3 H(+)</text>
        <dbReference type="Rhea" id="RHEA:23596"/>
        <dbReference type="ChEBI" id="CHEBI:15377"/>
        <dbReference type="ChEBI" id="CHEBI:15378"/>
        <dbReference type="ChEBI" id="CHEBI:57540"/>
        <dbReference type="ChEBI" id="CHEBI:57945"/>
        <dbReference type="ChEBI" id="CHEBI:58052"/>
        <dbReference type="ChEBI" id="CHEBI:58885"/>
        <dbReference type="EC" id="1.1.1.22"/>
    </reaction>
</comment>
<dbReference type="Proteomes" id="UP000049983">
    <property type="component" value="Unassembled WGS sequence"/>
</dbReference>
<dbReference type="OrthoDB" id="9803238at2"/>
<dbReference type="InterPro" id="IPR014026">
    <property type="entry name" value="UDP-Glc/GDP-Man_DH_dimer"/>
</dbReference>
<evidence type="ECO:0000256" key="2">
    <source>
        <dbReference type="ARBA" id="ARBA00006601"/>
    </source>
</evidence>
<dbReference type="PANTHER" id="PTHR43750:SF1">
    <property type="entry name" value="GDP-MANNOSE 6-DEHYDROGENASE"/>
    <property type="match status" value="1"/>
</dbReference>